<gene>
    <name evidence="1" type="primary">TIF34_1</name>
    <name evidence="1" type="ORF">EV182_005900</name>
</gene>
<reference evidence="1" key="1">
    <citation type="submission" date="2022-06" db="EMBL/GenBank/DDBJ databases">
        <title>Phylogenomic reconstructions and comparative analyses of Kickxellomycotina fungi.</title>
        <authorList>
            <person name="Reynolds N.K."/>
            <person name="Stajich J.E."/>
            <person name="Barry K."/>
            <person name="Grigoriev I.V."/>
            <person name="Crous P."/>
            <person name="Smith M.E."/>
        </authorList>
    </citation>
    <scope>NUCLEOTIDE SEQUENCE</scope>
    <source>
        <strain evidence="1">RSA 2271</strain>
    </source>
</reference>
<evidence type="ECO:0000313" key="2">
    <source>
        <dbReference type="Proteomes" id="UP001145114"/>
    </source>
</evidence>
<feature type="non-terminal residue" evidence="1">
    <location>
        <position position="257"/>
    </location>
</feature>
<sequence>KPILLQGHTRPLTQIKYNRDGDLLFTVAKDRVVNVWYSQNGERLGTYDGHEGALWTLDVNASSTLLVTGSGDNTARIWDVQTGREIHKWALNDTAVRRVMFSHDEKYILAVTDKQMGNLPAIYVVSTDPATSYETVSVIRKMDSKATVAGWTFYDKYIVAGHEDGTLTLYDWKNADDDSKVIYKQVHGAHEGLISDLQLSDDGTYFITSGKDKTAKLWDSATLECIKVYKSDTSLNTASITPTNDLVVLGGGQAASE</sequence>
<organism evidence="1 2">
    <name type="scientific">Spiromyces aspiralis</name>
    <dbReference type="NCBI Taxonomy" id="68401"/>
    <lineage>
        <taxon>Eukaryota</taxon>
        <taxon>Fungi</taxon>
        <taxon>Fungi incertae sedis</taxon>
        <taxon>Zoopagomycota</taxon>
        <taxon>Kickxellomycotina</taxon>
        <taxon>Kickxellomycetes</taxon>
        <taxon>Kickxellales</taxon>
        <taxon>Kickxellaceae</taxon>
        <taxon>Spiromyces</taxon>
    </lineage>
</organism>
<evidence type="ECO:0000313" key="1">
    <source>
        <dbReference type="EMBL" id="KAJ1673097.1"/>
    </source>
</evidence>
<protein>
    <submittedName>
        <fullName evidence="1">Translation initiation factor eIF3 subunit</fullName>
    </submittedName>
</protein>
<comment type="caution">
    <text evidence="1">The sequence shown here is derived from an EMBL/GenBank/DDBJ whole genome shotgun (WGS) entry which is preliminary data.</text>
</comment>
<accession>A0ACC1HAD9</accession>
<dbReference type="Proteomes" id="UP001145114">
    <property type="component" value="Unassembled WGS sequence"/>
</dbReference>
<feature type="non-terminal residue" evidence="1">
    <location>
        <position position="1"/>
    </location>
</feature>
<keyword evidence="1" id="KW-0648">Protein biosynthesis</keyword>
<name>A0ACC1HAD9_9FUNG</name>
<keyword evidence="2" id="KW-1185">Reference proteome</keyword>
<dbReference type="EMBL" id="JAMZIH010007399">
    <property type="protein sequence ID" value="KAJ1673097.1"/>
    <property type="molecule type" value="Genomic_DNA"/>
</dbReference>
<proteinExistence type="predicted"/>
<keyword evidence="1" id="KW-0396">Initiation factor</keyword>